<dbReference type="AlphaFoldDB" id="A0A848GHA0"/>
<keyword evidence="2" id="KW-1185">Reference proteome</keyword>
<dbReference type="RefSeq" id="WP_169148387.1">
    <property type="nucleotide sequence ID" value="NZ_JABBGA010000038.1"/>
</dbReference>
<dbReference type="Proteomes" id="UP000580043">
    <property type="component" value="Unassembled WGS sequence"/>
</dbReference>
<comment type="caution">
    <text evidence="1">The sequence shown here is derived from an EMBL/GenBank/DDBJ whole genome shotgun (WGS) entry which is preliminary data.</text>
</comment>
<dbReference type="EMBL" id="JABBGA010000038">
    <property type="protein sequence ID" value="NML28871.1"/>
    <property type="molecule type" value="Genomic_DNA"/>
</dbReference>
<gene>
    <name evidence="1" type="ORF">HHL15_24260</name>
</gene>
<organism evidence="1 2">
    <name type="scientific">Zoogloea dura</name>
    <dbReference type="NCBI Taxonomy" id="2728840"/>
    <lineage>
        <taxon>Bacteria</taxon>
        <taxon>Pseudomonadati</taxon>
        <taxon>Pseudomonadota</taxon>
        <taxon>Betaproteobacteria</taxon>
        <taxon>Rhodocyclales</taxon>
        <taxon>Zoogloeaceae</taxon>
        <taxon>Zoogloea</taxon>
    </lineage>
</organism>
<evidence type="ECO:0000313" key="2">
    <source>
        <dbReference type="Proteomes" id="UP000580043"/>
    </source>
</evidence>
<proteinExistence type="predicted"/>
<accession>A0A848GHA0</accession>
<sequence length="448" mass="48389">MEELLARIPGADIRDYMREAMSCYMAGAYRGALVLSYIALFDDLLAKLGELGNVNSAAKLIFTEATKKKANQDVYESYLIDQLTSKSLISGLDSSFLTTLRTLRNKSAHPSGHKPSPEEARFVFFESIDRFLSKPILSTTQLVDELVVRLKNSNFFPSTSIPDIRNVVKDEIANLHDEAMPQLVAKMASAVTSADASIKKNSSFFLVGLSKLDNPSANSALQTKLITSKVDDADYQDVITQTLSANGKLISGLSGTPIDRVRAILAKKISEIKSSVSETKLIHPTTALISIAEAVPEADFLATFKPEVEALFEKRAHSEFVVKLVKDKPSLLPIYLPTLISKAGSADYVTANSFSNAVEALDASLGELLTDEQSLQLILAIMQAANWGAWSAKAAVSAKFAGVPILRAKAVAFITANEVAAATLVENKFSESKPMSEFVAANLTDEAA</sequence>
<reference evidence="1 2" key="1">
    <citation type="submission" date="2020-04" db="EMBL/GenBank/DDBJ databases">
        <title>Zoogloea sp. G-4-1-14 isolated from soil.</title>
        <authorList>
            <person name="Dahal R.H."/>
        </authorList>
    </citation>
    <scope>NUCLEOTIDE SEQUENCE [LARGE SCALE GENOMIC DNA]</scope>
    <source>
        <strain evidence="1 2">G-4-1-14</strain>
    </source>
</reference>
<evidence type="ECO:0000313" key="1">
    <source>
        <dbReference type="EMBL" id="NML28871.1"/>
    </source>
</evidence>
<protein>
    <submittedName>
        <fullName evidence="1">Uncharacterized protein</fullName>
    </submittedName>
</protein>
<name>A0A848GHA0_9RHOO</name>